<feature type="compositionally biased region" description="Basic residues" evidence="1">
    <location>
        <begin position="176"/>
        <end position="186"/>
    </location>
</feature>
<keyword evidence="4" id="KW-1185">Reference proteome</keyword>
<feature type="compositionally biased region" description="Polar residues" evidence="1">
    <location>
        <begin position="123"/>
        <end position="145"/>
    </location>
</feature>
<organism evidence="4">
    <name type="scientific">Caenorhabditis brenneri</name>
    <name type="common">Nematode worm</name>
    <dbReference type="NCBI Taxonomy" id="135651"/>
    <lineage>
        <taxon>Eukaryota</taxon>
        <taxon>Metazoa</taxon>
        <taxon>Ecdysozoa</taxon>
        <taxon>Nematoda</taxon>
        <taxon>Chromadorea</taxon>
        <taxon>Rhabditida</taxon>
        <taxon>Rhabditina</taxon>
        <taxon>Rhabditomorpha</taxon>
        <taxon>Rhabditoidea</taxon>
        <taxon>Rhabditidae</taxon>
        <taxon>Peloderinae</taxon>
        <taxon>Caenorhabditis</taxon>
    </lineage>
</organism>
<dbReference type="FunCoup" id="G0NIK6">
    <property type="interactions" value="1118"/>
</dbReference>
<evidence type="ECO:0000256" key="1">
    <source>
        <dbReference type="SAM" id="MobiDB-lite"/>
    </source>
</evidence>
<feature type="transmembrane region" description="Helical" evidence="2">
    <location>
        <begin position="54"/>
        <end position="81"/>
    </location>
</feature>
<dbReference type="InParanoid" id="G0NIK6"/>
<evidence type="ECO:0000256" key="2">
    <source>
        <dbReference type="SAM" id="Phobius"/>
    </source>
</evidence>
<keyword evidence="2" id="KW-0812">Transmembrane</keyword>
<dbReference type="Proteomes" id="UP000008068">
    <property type="component" value="Unassembled WGS sequence"/>
</dbReference>
<dbReference type="HOGENOM" id="CLU_1195760_0_0_1"/>
<gene>
    <name evidence="3" type="ORF">CAEBREN_19895</name>
</gene>
<name>G0NIK6_CAEBE</name>
<feature type="compositionally biased region" description="Basic and acidic residues" evidence="1">
    <location>
        <begin position="188"/>
        <end position="203"/>
    </location>
</feature>
<proteinExistence type="predicted"/>
<dbReference type="AlphaFoldDB" id="G0NIK6"/>
<evidence type="ECO:0000313" key="3">
    <source>
        <dbReference type="EMBL" id="EGT31857.1"/>
    </source>
</evidence>
<feature type="compositionally biased region" description="Low complexity" evidence="1">
    <location>
        <begin position="158"/>
        <end position="170"/>
    </location>
</feature>
<dbReference type="EMBL" id="GL379890">
    <property type="protein sequence ID" value="EGT31857.1"/>
    <property type="molecule type" value="Genomic_DNA"/>
</dbReference>
<keyword evidence="2" id="KW-1133">Transmembrane helix</keyword>
<keyword evidence="2" id="KW-0472">Membrane</keyword>
<dbReference type="eggNOG" id="ENOG502TID9">
    <property type="taxonomic scope" value="Eukaryota"/>
</dbReference>
<sequence length="232" mass="25784">MAQSTLAATLATAAAKTPIPIVKSKQTTVGLIRRYIVGTNIEVDEDTINNMPEWFIYVIIIGSLLCCISFVAWMCCALFFFKKERKCTHTVTIVVDETPSKPTRSPKRHDDEPPVENGRNENDPATNDPLASTEQGNNNYVPTNRSSKRSSRKEDGASPIKKSGKSSSKSPDSRKSSRKSSKKSQKSGKSDRNEGGKDKDQCVIQIDHSRLENDSVGFFEKISRAVFFSRDF</sequence>
<dbReference type="OMA" id="CALFFFK"/>
<reference evidence="4" key="1">
    <citation type="submission" date="2011-07" db="EMBL/GenBank/DDBJ databases">
        <authorList>
            <consortium name="Caenorhabditis brenneri Sequencing and Analysis Consortium"/>
            <person name="Wilson R.K."/>
        </authorList>
    </citation>
    <scope>NUCLEOTIDE SEQUENCE [LARGE SCALE GENOMIC DNA]</scope>
    <source>
        <strain evidence="4">PB2801</strain>
    </source>
</reference>
<feature type="region of interest" description="Disordered" evidence="1">
    <location>
        <begin position="98"/>
        <end position="203"/>
    </location>
</feature>
<feature type="compositionally biased region" description="Basic and acidic residues" evidence="1">
    <location>
        <begin position="108"/>
        <end position="122"/>
    </location>
</feature>
<dbReference type="OrthoDB" id="5875949at2759"/>
<protein>
    <submittedName>
        <fullName evidence="3">Uncharacterized protein</fullName>
    </submittedName>
</protein>
<accession>G0NIK6</accession>
<evidence type="ECO:0000313" key="4">
    <source>
        <dbReference type="Proteomes" id="UP000008068"/>
    </source>
</evidence>